<dbReference type="InterPro" id="IPR050991">
    <property type="entry name" value="ECM_Regulatory_Proteins"/>
</dbReference>
<dbReference type="EMBL" id="JAGGLB010000034">
    <property type="protein sequence ID" value="MBP1995413.1"/>
    <property type="molecule type" value="Genomic_DNA"/>
</dbReference>
<dbReference type="PANTHER" id="PTHR46708">
    <property type="entry name" value="TENASCIN"/>
    <property type="match status" value="1"/>
</dbReference>
<dbReference type="InterPro" id="IPR013783">
    <property type="entry name" value="Ig-like_fold"/>
</dbReference>
<dbReference type="SUPFAM" id="SSF82171">
    <property type="entry name" value="DPP6 N-terminal domain-like"/>
    <property type="match status" value="1"/>
</dbReference>
<dbReference type="Gene3D" id="2.120.10.30">
    <property type="entry name" value="TolB, C-terminal domain"/>
    <property type="match status" value="1"/>
</dbReference>
<dbReference type="Proteomes" id="UP001519287">
    <property type="component" value="Unassembled WGS sequence"/>
</dbReference>
<feature type="domain" description="Fibronectin type-III" evidence="3">
    <location>
        <begin position="2155"/>
        <end position="2251"/>
    </location>
</feature>
<evidence type="ECO:0000259" key="4">
    <source>
        <dbReference type="PROSITE" id="PS51272"/>
    </source>
</evidence>
<feature type="region of interest" description="Disordered" evidence="2">
    <location>
        <begin position="2342"/>
        <end position="2363"/>
    </location>
</feature>
<feature type="domain" description="Fibronectin type-III" evidence="3">
    <location>
        <begin position="2254"/>
        <end position="2348"/>
    </location>
</feature>
<gene>
    <name evidence="5" type="ORF">J2Z66_007055</name>
</gene>
<keyword evidence="6" id="KW-1185">Reference proteome</keyword>
<dbReference type="InterPro" id="IPR003961">
    <property type="entry name" value="FN3_dom"/>
</dbReference>
<proteinExistence type="predicted"/>
<dbReference type="SUPFAM" id="SSF49265">
    <property type="entry name" value="Fibronectin type III"/>
    <property type="match status" value="2"/>
</dbReference>
<dbReference type="InterPro" id="IPR001119">
    <property type="entry name" value="SLH_dom"/>
</dbReference>
<dbReference type="InterPro" id="IPR011042">
    <property type="entry name" value="6-blade_b-propeller_TolB-like"/>
</dbReference>
<protein>
    <recommendedName>
        <fullName evidence="7">Fibronectin type-III domain-containing protein</fullName>
    </recommendedName>
</protein>
<evidence type="ECO:0000256" key="2">
    <source>
        <dbReference type="SAM" id="MobiDB-lite"/>
    </source>
</evidence>
<dbReference type="PROSITE" id="PS50853">
    <property type="entry name" value="FN3"/>
    <property type="match status" value="3"/>
</dbReference>
<dbReference type="Pfam" id="PF00395">
    <property type="entry name" value="SLH"/>
    <property type="match status" value="3"/>
</dbReference>
<feature type="compositionally biased region" description="Low complexity" evidence="2">
    <location>
        <begin position="2345"/>
        <end position="2355"/>
    </location>
</feature>
<evidence type="ECO:0000313" key="6">
    <source>
        <dbReference type="Proteomes" id="UP001519287"/>
    </source>
</evidence>
<comment type="caution">
    <text evidence="5">The sequence shown here is derived from an EMBL/GenBank/DDBJ whole genome shotgun (WGS) entry which is preliminary data.</text>
</comment>
<sequence length="2701" mass="289761">MPFFRTAKAIERLTRILVFVLLLSFLGSNLHPATYTTYGEALLADSVEANVAVTAGIPNSVQNLDWDLLAYNRVQLSWEAPIPGAEEDPPVVKYVIYDGNDQLLGETTDTRFVADNLEPSKLYRFKVVAVNELGVSSGYSSAYAGTSPRYMAEIVSLPDITGEEYPSLALSRDGKQAAAGADWTPLYGIDIAAKTAAPLPITADGAAPDGSIKEVMMNRDGSVIVFASNATNLRDSPQSGEVIGVYVFDRTDETLELLSAPGERGFSPSISGDGKKIVFAEGRHIILYDRTDGSRKLLSVGEAGAEENGTSTSPAISADGSTVAFISTSTNLSGGQAENMNENGLFLYNLDAGMITHVNTEIAFRRLALSEDGGSVAILGKWGGYNVPGVFRPGTGELIYLNEGRPQGDAGDKPYSFISISDDGTVVVADAADNNPNSGQSSRYNERYDLGAVVTARQLYNPTYSNRYGVVDGSGQRMLYFIPGGVVLECTSAEACEGAEPGDVLASAGWSAVQADRIGPDLKPGSTLNLQANGQPGLSVEAAVVYDTLTENGKTAALPLLEDGQTAGLYRANWTLPEGTARIVSIQAQVGGGSGKAMTGLPVGVASVLQVELNEASSSLDLTGAVIEASAPGKSTVTLPWQAGQSRYQLTVSAGDGYTVRMFVKDEEGTIVLDEKSGVTAAAGAMTSISLIPVPIAKLAVHVRSDGSSATGTKVQFKTQPDGSTIGEVEVDTSGMAILPGEHLAGEQIRIHILPPVGYVAEADRTISLKLGNNRQEFQVFNSNSAIRQVRVDYAKELDIGYSNRIPVQESDVTIVAEGTPGLDLFAKVDYRQWDAQGKAQQKELTLPLYPHDQDNSRFEGIFTIGENVLLLDRVTVTTDDGRSAKTLELNQNVAGRIVYIFPMPDPEIAGWTDQLEGAILSVGYNKDKYSRFWETRKLNKDIQSVIFDVPFANAPYSTTLSSQSHSLMSIQKGVAGPAFGQTVEIPLPLTFKYELSGSVTTSDGKPVTVDYQFTDMAGEILARGTNSYSIYFPLTVSGLPSGELQIIPRDPSYAPYTQAISMDTFKKKIDIVLQKRPLSTLSGTVIGIDGTPAASVYVTAEIVQDGFSAVYSARTNAAGVYTLTVPAGQVSIEAISQSYLTQGYRSVKKTVNVPETGMPPVNIQLLPEAKVAINLFLKEDGGNWRGPLPLNDFYRSFYGITSTSPIHQSGNPFRILALPGEKVRICADGGNVGMTTACAETVIGNDNTGTVELKLEGSSATVTGKLLLPDGKSAPSTFVQVTDAANGNWLLSTSINQKEGQGFTFTLPRGGKYRVDFSANGFTAVIEFDAANQEKVSLGNVTLSGLGRFGDSRSNGISLSSDTGTAGNVATVRFNYGNDGVGHTPVKNGELLMELPAGVEPIIGSGVVDGKPASFSRIGQMVSVPIGPISDYQRGSGHLQVRIGAAAQKYVTFTADISYLEESGAKHRDRLGTAILRIASVTLRAPQLTTTTHLELTGNAPEGAEVRVYDGNKLLGVAIAAAYGVWGMSVELADDSIRNHILRPEAFVDGQQLIGEVVSVLYNPNDPGLDEMTLYESQGKPVTFKTNDGIAIFPFVITSLNTFRYELKFRNPDLIYDVQVQIGDAYSEAVRKEELFVGIVPRSSNVGPVWVTYRKKHDPALPAIPAQTEEQLRETLPEAWRNYEILNVVKEGEVDSSGKVLPVGALEVKTKLSDDFENTVSLSIQEADYTLKAKDQAQIAKTGLPVYGFQVSRQETEQTLTTSVSFYTDNPALVQSLQKDIGGKSGAVGNAGEPGGTGSEPKKKFLKIDMKGMGKVTSSAESAFKWAKKVEGWVTSPQMQRAYKDLEIAQALCDPVAAEYYSNFATEIIADIIMTYVMKEGVDIVKGKAEGIPFAGTVIDKVAEMLDSTIEDELKELEKYLAKNECKLKPYPSPRAERPVANPKYIYDPSGYVYEGMPANRLEGVTTTVFEKVLGEWESWDSAWYGQINPQITDKQGRYGWDVPLGKWRVQYEKADYMTAYSDELDVPPPQTEVNIPMISYKPPAVKSVRTLPKGTSVEVKFTKPMAVDTAEGELIVKDADGKVVEGTVTGIDSYTGTDGQEVAMAIRFTPNAPLTVGTAYTLIVRKQMTSYASVPLEQETSHVLIIEEMDTTPPGDVEDLFGSIMGTKATLMWEERDDSDLAKVRIYRKAKSDEGYTLAEELIAGTLWAEVEGVTDAQEYTFQAVAVDAAGNESSGAVWTWSPIATEPDLTAPVSVKEAAVHTDGAGALKVIWQDPTAVDLAYVRVTWSESGSDQPGQSVQVAAGSQSSRIVGLQPNKVYRIELTAVDKAGNESVVTVLDGKTNSQTGSTPSGGSVGGTGQKPIDPLKWKVGVDGLQLDAFVGKLRLHAAKGALPEGAVVLLEEPAKIGSLPIGYRAFSPMYTISSESGNPSHPVSLAISYDKSLLGLVDPRRLGIYRLEEDGSWMYAGGAADLDSGRLQTSILAFGKYAVLLKEMTFADTQTHWGASFIHILASRGFVSGVSSDRFEPNRSITRAEAIKMLMSLLRHVGVTRSGASETIGNVQSFSDVPTNAWYASDVLLSAQIGLAVGDNGKFRPLDKISRQELVILLVRTFELCGLGSADVAALADATAFRDWNEVAPWAQDSLKKAIARGWITGTPEGRLLPDSFATRAESAAMIVRLMTSLGLIEVNPKEKNQG</sequence>
<evidence type="ECO:0008006" key="7">
    <source>
        <dbReference type="Google" id="ProtNLM"/>
    </source>
</evidence>
<name>A0ABS4J6J6_9BACL</name>
<dbReference type="Gene3D" id="2.60.40.1120">
    <property type="entry name" value="Carboxypeptidase-like, regulatory domain"/>
    <property type="match status" value="1"/>
</dbReference>
<dbReference type="PANTHER" id="PTHR46708:SF2">
    <property type="entry name" value="FIBRONECTIN TYPE-III DOMAIN-CONTAINING PROTEIN"/>
    <property type="match status" value="1"/>
</dbReference>
<keyword evidence="1" id="KW-0677">Repeat</keyword>
<dbReference type="RefSeq" id="WP_209977221.1">
    <property type="nucleotide sequence ID" value="NZ_JAGGLB010000034.1"/>
</dbReference>
<feature type="domain" description="SLH" evidence="4">
    <location>
        <begin position="2495"/>
        <end position="2558"/>
    </location>
</feature>
<accession>A0ABS4J6J6</accession>
<dbReference type="Gene3D" id="2.60.40.10">
    <property type="entry name" value="Immunoglobulins"/>
    <property type="match status" value="3"/>
</dbReference>
<reference evidence="5 6" key="1">
    <citation type="submission" date="2021-03" db="EMBL/GenBank/DDBJ databases">
        <title>Genomic Encyclopedia of Type Strains, Phase IV (KMG-IV): sequencing the most valuable type-strain genomes for metagenomic binning, comparative biology and taxonomic classification.</title>
        <authorList>
            <person name="Goeker M."/>
        </authorList>
    </citation>
    <scope>NUCLEOTIDE SEQUENCE [LARGE SCALE GENOMIC DNA]</scope>
    <source>
        <strain evidence="5 6">DSM 26048</strain>
    </source>
</reference>
<feature type="domain" description="SLH" evidence="4">
    <location>
        <begin position="2564"/>
        <end position="2626"/>
    </location>
</feature>
<dbReference type="InterPro" id="IPR011659">
    <property type="entry name" value="WD40"/>
</dbReference>
<evidence type="ECO:0000256" key="1">
    <source>
        <dbReference type="ARBA" id="ARBA00022737"/>
    </source>
</evidence>
<evidence type="ECO:0000313" key="5">
    <source>
        <dbReference type="EMBL" id="MBP1995413.1"/>
    </source>
</evidence>
<feature type="domain" description="SLH" evidence="4">
    <location>
        <begin position="2632"/>
        <end position="2695"/>
    </location>
</feature>
<evidence type="ECO:0000259" key="3">
    <source>
        <dbReference type="PROSITE" id="PS50853"/>
    </source>
</evidence>
<dbReference type="PROSITE" id="PS51272">
    <property type="entry name" value="SLH"/>
    <property type="match status" value="3"/>
</dbReference>
<feature type="domain" description="Fibronectin type-III" evidence="3">
    <location>
        <begin position="60"/>
        <end position="150"/>
    </location>
</feature>
<dbReference type="InterPro" id="IPR013784">
    <property type="entry name" value="Carb-bd-like_fold"/>
</dbReference>
<dbReference type="SUPFAM" id="SSF49452">
    <property type="entry name" value="Starch-binding domain-like"/>
    <property type="match status" value="1"/>
</dbReference>
<organism evidence="5 6">
    <name type="scientific">Paenibacillus eucommiae</name>
    <dbReference type="NCBI Taxonomy" id="1355755"/>
    <lineage>
        <taxon>Bacteria</taxon>
        <taxon>Bacillati</taxon>
        <taxon>Bacillota</taxon>
        <taxon>Bacilli</taxon>
        <taxon>Bacillales</taxon>
        <taxon>Paenibacillaceae</taxon>
        <taxon>Paenibacillus</taxon>
    </lineage>
</organism>
<dbReference type="SMART" id="SM00060">
    <property type="entry name" value="FN3"/>
    <property type="match status" value="3"/>
</dbReference>
<dbReference type="Pfam" id="PF07676">
    <property type="entry name" value="PD40"/>
    <property type="match status" value="2"/>
</dbReference>
<dbReference type="CDD" id="cd00063">
    <property type="entry name" value="FN3"/>
    <property type="match status" value="1"/>
</dbReference>
<dbReference type="InterPro" id="IPR036116">
    <property type="entry name" value="FN3_sf"/>
</dbReference>